<feature type="region of interest" description="Disordered" evidence="2">
    <location>
        <begin position="381"/>
        <end position="415"/>
    </location>
</feature>
<dbReference type="AlphaFoldDB" id="A0A976QRQ2"/>
<feature type="compositionally biased region" description="Polar residues" evidence="2">
    <location>
        <begin position="392"/>
        <end position="415"/>
    </location>
</feature>
<evidence type="ECO:0000256" key="1">
    <source>
        <dbReference type="SAM" id="Coils"/>
    </source>
</evidence>
<keyword evidence="3" id="KW-0732">Signal</keyword>
<dbReference type="OrthoDB" id="24966at2759"/>
<evidence type="ECO:0000313" key="4">
    <source>
        <dbReference type="EMBL" id="UKJ88427.2"/>
    </source>
</evidence>
<evidence type="ECO:0000313" key="5">
    <source>
        <dbReference type="Proteomes" id="UP000244803"/>
    </source>
</evidence>
<reference evidence="4" key="1">
    <citation type="submission" date="2022-07" db="EMBL/GenBank/DDBJ databases">
        <title>Evaluation of T. orientalis genome assembly methods using nanopore sequencing and analysis of variation between genomes.</title>
        <authorList>
            <person name="Yam J."/>
            <person name="Micallef M.L."/>
            <person name="Liu M."/>
            <person name="Djordjevic S.P."/>
            <person name="Bogema D.R."/>
            <person name="Jenkins C."/>
        </authorList>
    </citation>
    <scope>NUCLEOTIDE SEQUENCE</scope>
    <source>
        <strain evidence="4">Fish Creek</strain>
    </source>
</reference>
<feature type="region of interest" description="Disordered" evidence="2">
    <location>
        <begin position="278"/>
        <end position="299"/>
    </location>
</feature>
<evidence type="ECO:0000256" key="3">
    <source>
        <dbReference type="SAM" id="SignalP"/>
    </source>
</evidence>
<feature type="compositionally biased region" description="Acidic residues" evidence="2">
    <location>
        <begin position="108"/>
        <end position="120"/>
    </location>
</feature>
<organism evidence="4 5">
    <name type="scientific">Theileria orientalis</name>
    <dbReference type="NCBI Taxonomy" id="68886"/>
    <lineage>
        <taxon>Eukaryota</taxon>
        <taxon>Sar</taxon>
        <taxon>Alveolata</taxon>
        <taxon>Apicomplexa</taxon>
        <taxon>Aconoidasida</taxon>
        <taxon>Piroplasmida</taxon>
        <taxon>Theileriidae</taxon>
        <taxon>Theileria</taxon>
    </lineage>
</organism>
<feature type="compositionally biased region" description="Acidic residues" evidence="2">
    <location>
        <begin position="287"/>
        <end position="299"/>
    </location>
</feature>
<protein>
    <submittedName>
        <fullName evidence="4">Uncharacterized protein</fullName>
    </submittedName>
</protein>
<sequence>MDLKLLIFLNSILLGSLKAGTPALCRMLNSDVNLGEEGELDLGKYNVDDGTDKLETSETTDPDSSGDAEMSAGDESLSELMNPNSSKTLVESDEHLSENVEGAQLSGSEEEVALNQDEDSKESPESYTREGAKSEKSEEKFKESDLLNLLFDEVSTEYSDDYAKSVDEGKAMDTEKEYAVKSYVPSESILVLATPSGCSLMDFEGVEDGPQMVEFKFKTSQLDDCVKLNEEILNEMTEHLARQVAQTKGPTTKMVEISVRDPMRNSQLNIKETTKLFSTGHSRSGDSIEEEEYETGPESEFVEDLRNKFDHEEIVTDEDDKKDARMLLSEVLNFDFLPTNSDSVYVMSYSFKDEDSEEALERDKLLNEFYSVLNEGEADMDATEELEENGESRSSSDGTSARGTNSKKSGFQNSRTNEKNLNFESLFKSMANFTNEKFEKVLKEIKRLLETEDGKKELERISKQLQSQFEKTKELLQKEVDQGKQILSDLSKHGVESVECSQLGNEECSKYSKCEVMDVDGKEICFVSPKTIYWLMETNCGLQSKSALMSIARDLNRAGIMSSRRVSHLEQSFDSTKICNAITHAYLSKLAPKEDRQPNRAFNHTTQ</sequence>
<name>A0A976QRQ2_THEOR</name>
<feature type="compositionally biased region" description="Basic and acidic residues" evidence="2">
    <location>
        <begin position="121"/>
        <end position="140"/>
    </location>
</feature>
<feature type="compositionally biased region" description="Polar residues" evidence="2">
    <location>
        <begin position="79"/>
        <end position="89"/>
    </location>
</feature>
<keyword evidence="1" id="KW-0175">Coiled coil</keyword>
<feature type="coiled-coil region" evidence="1">
    <location>
        <begin position="448"/>
        <end position="475"/>
    </location>
</feature>
<feature type="signal peptide" evidence="3">
    <location>
        <begin position="1"/>
        <end position="19"/>
    </location>
</feature>
<proteinExistence type="predicted"/>
<dbReference type="Proteomes" id="UP000244803">
    <property type="component" value="Chromosome 1"/>
</dbReference>
<accession>A0A976QRQ2</accession>
<feature type="region of interest" description="Disordered" evidence="2">
    <location>
        <begin position="41"/>
        <end position="140"/>
    </location>
</feature>
<feature type="compositionally biased region" description="Basic and acidic residues" evidence="2">
    <location>
        <begin position="46"/>
        <end position="56"/>
    </location>
</feature>
<dbReference type="EMBL" id="CP056065">
    <property type="protein sequence ID" value="UKJ88427.2"/>
    <property type="molecule type" value="Genomic_DNA"/>
</dbReference>
<evidence type="ECO:0000256" key="2">
    <source>
        <dbReference type="SAM" id="MobiDB-lite"/>
    </source>
</evidence>
<feature type="chain" id="PRO_5037907755" evidence="3">
    <location>
        <begin position="20"/>
        <end position="607"/>
    </location>
</feature>
<gene>
    <name evidence="4" type="ORF">MACJ_000871</name>
</gene>